<protein>
    <recommendedName>
        <fullName evidence="3">ShKT domain-containing protein</fullName>
    </recommendedName>
</protein>
<evidence type="ECO:0000313" key="5">
    <source>
        <dbReference type="Proteomes" id="UP000024635"/>
    </source>
</evidence>
<feature type="domain" description="ShKT" evidence="3">
    <location>
        <begin position="95"/>
        <end position="129"/>
    </location>
</feature>
<dbReference type="AlphaFoldDB" id="A0A016UM74"/>
<dbReference type="InterPro" id="IPR002413">
    <property type="entry name" value="V5_allergen-like"/>
</dbReference>
<feature type="domain" description="ShKT" evidence="3">
    <location>
        <begin position="32"/>
        <end position="66"/>
    </location>
</feature>
<evidence type="ECO:0000256" key="1">
    <source>
        <dbReference type="PROSITE-ProRule" id="PRU01005"/>
    </source>
</evidence>
<dbReference type="PANTHER" id="PTHR10334">
    <property type="entry name" value="CYSTEINE-RICH SECRETORY PROTEIN-RELATED"/>
    <property type="match status" value="1"/>
</dbReference>
<feature type="disulfide bond" evidence="1">
    <location>
        <begin position="95"/>
        <end position="129"/>
    </location>
</feature>
<dbReference type="SMART" id="SM00254">
    <property type="entry name" value="ShKT"/>
    <property type="match status" value="3"/>
</dbReference>
<feature type="chain" id="PRO_5001492521" description="ShKT domain-containing protein" evidence="2">
    <location>
        <begin position="21"/>
        <end position="424"/>
    </location>
</feature>
<dbReference type="InterPro" id="IPR014044">
    <property type="entry name" value="CAP_dom"/>
</dbReference>
<comment type="caution">
    <text evidence="4">The sequence shown here is derived from an EMBL/GenBank/DDBJ whole genome shotgun (WGS) entry which is preliminary data.</text>
</comment>
<sequence length="424" mass="47750">MTATIAYFALLAATTSVVTAYLNCGKGAESNCCDKHQSCRYWAGINECRKNPNWMLSNCQLSCRSCKTDSVPNKLSTQVSRYNYLACGKGAESNCCDKHPSCSYWAGINECRKNPSWMLFNCQLSCRSCETDSVPNKPSTQTSLCGTGDKSGCCDKVEHCALWARSNQCKSNPNYMLRNCQLSCNACSTDSVATKPSRTLESCSDNGMTREQRQKFLDMHNNYRSIVAKGQAKDAYGGNAPRAARMKKMVYDCDIEESAMRHAKRCYFAHSPAHERENLGENLYYTSELRVDKIQAAEQGIKAWFDELAEFGVGQENVLTEQLWNRPKTQIGHYTQMVWQDTYKLGCYVEWCSSMTYVVWEIGSATQFMKKEILVPPMLIASAATVNAAKKKRCALFIKCCSSFFSNKFFDPRHFICLPVWLSG</sequence>
<dbReference type="GO" id="GO:0005576">
    <property type="term" value="C:extracellular region"/>
    <property type="evidence" value="ECO:0007669"/>
    <property type="project" value="InterPro"/>
</dbReference>
<dbReference type="PRINTS" id="PR00838">
    <property type="entry name" value="V5ALLERGEN"/>
</dbReference>
<evidence type="ECO:0000259" key="3">
    <source>
        <dbReference type="PROSITE" id="PS51670"/>
    </source>
</evidence>
<feature type="signal peptide" evidence="2">
    <location>
        <begin position="1"/>
        <end position="20"/>
    </location>
</feature>
<dbReference type="OrthoDB" id="5874910at2759"/>
<dbReference type="InterPro" id="IPR035940">
    <property type="entry name" value="CAP_sf"/>
</dbReference>
<organism evidence="4 5">
    <name type="scientific">Ancylostoma ceylanicum</name>
    <dbReference type="NCBI Taxonomy" id="53326"/>
    <lineage>
        <taxon>Eukaryota</taxon>
        <taxon>Metazoa</taxon>
        <taxon>Ecdysozoa</taxon>
        <taxon>Nematoda</taxon>
        <taxon>Chromadorea</taxon>
        <taxon>Rhabditida</taxon>
        <taxon>Rhabditina</taxon>
        <taxon>Rhabditomorpha</taxon>
        <taxon>Strongyloidea</taxon>
        <taxon>Ancylostomatidae</taxon>
        <taxon>Ancylostomatinae</taxon>
        <taxon>Ancylostoma</taxon>
    </lineage>
</organism>
<dbReference type="SUPFAM" id="SSF55797">
    <property type="entry name" value="PR-1-like"/>
    <property type="match status" value="1"/>
</dbReference>
<dbReference type="PROSITE" id="PS51670">
    <property type="entry name" value="SHKT"/>
    <property type="match status" value="3"/>
</dbReference>
<evidence type="ECO:0000256" key="2">
    <source>
        <dbReference type="SAM" id="SignalP"/>
    </source>
</evidence>
<reference evidence="5" key="1">
    <citation type="journal article" date="2015" name="Nat. Genet.">
        <title>The genome and transcriptome of the zoonotic hookworm Ancylostoma ceylanicum identify infection-specific gene families.</title>
        <authorList>
            <person name="Schwarz E.M."/>
            <person name="Hu Y."/>
            <person name="Antoshechkin I."/>
            <person name="Miller M.M."/>
            <person name="Sternberg P.W."/>
            <person name="Aroian R.V."/>
        </authorList>
    </citation>
    <scope>NUCLEOTIDE SEQUENCE</scope>
    <source>
        <strain evidence="5">HY135</strain>
    </source>
</reference>
<dbReference type="Gene3D" id="3.40.33.10">
    <property type="entry name" value="CAP"/>
    <property type="match status" value="1"/>
</dbReference>
<keyword evidence="5" id="KW-1185">Reference proteome</keyword>
<dbReference type="Pfam" id="PF00188">
    <property type="entry name" value="CAP"/>
    <property type="match status" value="1"/>
</dbReference>
<dbReference type="Proteomes" id="UP000024635">
    <property type="component" value="Unassembled WGS sequence"/>
</dbReference>
<dbReference type="STRING" id="53326.A0A016UM74"/>
<dbReference type="Pfam" id="PF01549">
    <property type="entry name" value="ShK"/>
    <property type="match status" value="3"/>
</dbReference>
<dbReference type="CDD" id="cd05380">
    <property type="entry name" value="CAP_euk"/>
    <property type="match status" value="1"/>
</dbReference>
<dbReference type="InterPro" id="IPR003582">
    <property type="entry name" value="ShKT_dom"/>
</dbReference>
<dbReference type="EMBL" id="JARK01001372">
    <property type="protein sequence ID" value="EYC15593.1"/>
    <property type="molecule type" value="Genomic_DNA"/>
</dbReference>
<feature type="disulfide bond" evidence="1">
    <location>
        <begin position="153"/>
        <end position="187"/>
    </location>
</feature>
<keyword evidence="2" id="KW-0732">Signal</keyword>
<gene>
    <name evidence="4" type="primary">Acey_s0036.g3234</name>
    <name evidence="4" type="ORF">Y032_0036g3234</name>
</gene>
<dbReference type="PRINTS" id="PR00837">
    <property type="entry name" value="V5TPXLIKE"/>
</dbReference>
<comment type="caution">
    <text evidence="1">Lacks conserved residue(s) required for the propagation of feature annotation.</text>
</comment>
<feature type="domain" description="ShKT" evidence="3">
    <location>
        <begin position="153"/>
        <end position="187"/>
    </location>
</feature>
<keyword evidence="1" id="KW-1015">Disulfide bond</keyword>
<feature type="disulfide bond" evidence="1">
    <location>
        <begin position="32"/>
        <end position="66"/>
    </location>
</feature>
<dbReference type="InterPro" id="IPR018244">
    <property type="entry name" value="Allrgn_V5/Tpx1_CS"/>
</dbReference>
<dbReference type="SMART" id="SM00198">
    <property type="entry name" value="SCP"/>
    <property type="match status" value="1"/>
</dbReference>
<dbReference type="PROSITE" id="PS01009">
    <property type="entry name" value="CRISP_1"/>
    <property type="match status" value="1"/>
</dbReference>
<accession>A0A016UM74</accession>
<proteinExistence type="predicted"/>
<evidence type="ECO:0000313" key="4">
    <source>
        <dbReference type="EMBL" id="EYC15593.1"/>
    </source>
</evidence>
<name>A0A016UM74_9BILA</name>
<dbReference type="InterPro" id="IPR001283">
    <property type="entry name" value="CRISP-related"/>
</dbReference>